<dbReference type="KEGG" id="taa:NMY3_01815"/>
<keyword evidence="3" id="KW-0288">FMN</keyword>
<evidence type="ECO:0000256" key="1">
    <source>
        <dbReference type="ARBA" id="ARBA00001917"/>
    </source>
</evidence>
<reference evidence="7" key="1">
    <citation type="submission" date="2015-10" db="EMBL/GenBank/DDBJ databases">
        <title>Niche specialization of a soil ammonia-oxidizing archaeon, Candidatus Nitrosocosmicus oleophilus.</title>
        <authorList>
            <person name="Jung M.-Y."/>
            <person name="Rhee S.-K."/>
        </authorList>
    </citation>
    <scope>NUCLEOTIDE SEQUENCE [LARGE SCALE GENOMIC DNA]</scope>
    <source>
        <strain evidence="7">MY3</strain>
    </source>
</reference>
<evidence type="ECO:0000256" key="3">
    <source>
        <dbReference type="ARBA" id="ARBA00022643"/>
    </source>
</evidence>
<dbReference type="InterPro" id="IPR002563">
    <property type="entry name" value="Flavin_Rdtase-like_dom"/>
</dbReference>
<dbReference type="InterPro" id="IPR012349">
    <property type="entry name" value="Split_barrel_FMN-bd"/>
</dbReference>
<comment type="cofactor">
    <cofactor evidence="1">
        <name>FMN</name>
        <dbReference type="ChEBI" id="CHEBI:58210"/>
    </cofactor>
</comment>
<dbReference type="GeneID" id="60421813"/>
<dbReference type="AlphaFoldDB" id="A0A654LX36"/>
<evidence type="ECO:0000313" key="7">
    <source>
        <dbReference type="Proteomes" id="UP000058925"/>
    </source>
</evidence>
<evidence type="ECO:0000256" key="2">
    <source>
        <dbReference type="ARBA" id="ARBA00022630"/>
    </source>
</evidence>
<dbReference type="SMART" id="SM00903">
    <property type="entry name" value="Flavin_Reduct"/>
    <property type="match status" value="1"/>
</dbReference>
<sequence>MDTLEFDISEMNAPLRYNLLISLVTPRPIAFISTLSDKGIPNAAPFSFFNLMGNDPPIVAIGIGKDETRKNDLKDSGYNIQKTKEFVINIVNESILEQVNITSVDFPPEVDESEIAGLTKLPSIKVKPPRIAESPANLECRLAGTIEIGNTRIILGEIIYLHIKKEFLDHENQTIHTDLISPVGRMHKNGVYTRTTDLFNLPRLSFKEWEAQERNNDKM</sequence>
<dbReference type="Pfam" id="PF01613">
    <property type="entry name" value="Flavin_Reduct"/>
    <property type="match status" value="1"/>
</dbReference>
<dbReference type="SUPFAM" id="SSF50475">
    <property type="entry name" value="FMN-binding split barrel"/>
    <property type="match status" value="1"/>
</dbReference>
<dbReference type="RefSeq" id="WP_196818367.1">
    <property type="nucleotide sequence ID" value="NZ_CP012850.1"/>
</dbReference>
<evidence type="ECO:0000259" key="5">
    <source>
        <dbReference type="SMART" id="SM00903"/>
    </source>
</evidence>
<name>A0A654LX36_9ARCH</name>
<gene>
    <name evidence="6" type="primary">flr</name>
    <name evidence="6" type="ORF">NMY3_01815</name>
</gene>
<dbReference type="PANTHER" id="PTHR33798">
    <property type="entry name" value="FLAVOPROTEIN OXYGENASE"/>
    <property type="match status" value="1"/>
</dbReference>
<organism evidence="6 7">
    <name type="scientific">Candidatus Nitrosocosmicus oleophilus</name>
    <dbReference type="NCBI Taxonomy" id="1353260"/>
    <lineage>
        <taxon>Archaea</taxon>
        <taxon>Nitrososphaerota</taxon>
        <taxon>Nitrososphaeria</taxon>
        <taxon>Nitrososphaerales</taxon>
        <taxon>Nitrososphaeraceae</taxon>
        <taxon>Candidatus Nitrosocosmicus</taxon>
    </lineage>
</organism>
<dbReference type="OrthoDB" id="8522at2157"/>
<evidence type="ECO:0000313" key="6">
    <source>
        <dbReference type="EMBL" id="ALI36018.1"/>
    </source>
</evidence>
<feature type="domain" description="Flavin reductase like" evidence="5">
    <location>
        <begin position="23"/>
        <end position="171"/>
    </location>
</feature>
<dbReference type="EMBL" id="CP012850">
    <property type="protein sequence ID" value="ALI36018.1"/>
    <property type="molecule type" value="Genomic_DNA"/>
</dbReference>
<keyword evidence="2" id="KW-0285">Flavoprotein</keyword>
<dbReference type="PANTHER" id="PTHR33798:SF5">
    <property type="entry name" value="FLAVIN REDUCTASE LIKE DOMAIN-CONTAINING PROTEIN"/>
    <property type="match status" value="1"/>
</dbReference>
<proteinExistence type="inferred from homology"/>
<dbReference type="GO" id="GO:0010181">
    <property type="term" value="F:FMN binding"/>
    <property type="evidence" value="ECO:0007669"/>
    <property type="project" value="InterPro"/>
</dbReference>
<evidence type="ECO:0000256" key="4">
    <source>
        <dbReference type="ARBA" id="ARBA00038054"/>
    </source>
</evidence>
<protein>
    <submittedName>
        <fullName evidence="6">Flavoredoxin</fullName>
    </submittedName>
</protein>
<comment type="similarity">
    <text evidence="4">Belongs to the flavoredoxin family.</text>
</comment>
<accession>A0A654LX36</accession>
<dbReference type="Proteomes" id="UP000058925">
    <property type="component" value="Chromosome"/>
</dbReference>
<dbReference type="Gene3D" id="2.30.110.10">
    <property type="entry name" value="Electron Transport, Fmn-binding Protein, Chain A"/>
    <property type="match status" value="1"/>
</dbReference>
<keyword evidence="7" id="KW-1185">Reference proteome</keyword>